<name>A0A660S437_UNCT6</name>
<sequence>FTGIPISVSSKNIYFDRK</sequence>
<evidence type="ECO:0000313" key="2">
    <source>
        <dbReference type="EMBL" id="RKX64255.1"/>
    </source>
</evidence>
<evidence type="ECO:0000259" key="1">
    <source>
        <dbReference type="Pfam" id="PF09918"/>
    </source>
</evidence>
<accession>A0A660S437</accession>
<feature type="non-terminal residue" evidence="2">
    <location>
        <position position="1"/>
    </location>
</feature>
<dbReference type="EMBL" id="QNBC01000179">
    <property type="protein sequence ID" value="RKX64255.1"/>
    <property type="molecule type" value="Genomic_DNA"/>
</dbReference>
<gene>
    <name evidence="2" type="ORF">DRP44_08595</name>
</gene>
<comment type="caution">
    <text evidence="2">The sequence shown here is derived from an EMBL/GenBank/DDBJ whole genome shotgun (WGS) entry which is preliminary data.</text>
</comment>
<dbReference type="Pfam" id="PF09918">
    <property type="entry name" value="DUF2148"/>
    <property type="match status" value="1"/>
</dbReference>
<proteinExistence type="predicted"/>
<dbReference type="AlphaFoldDB" id="A0A660S437"/>
<reference evidence="2 3" key="1">
    <citation type="submission" date="2018-06" db="EMBL/GenBank/DDBJ databases">
        <title>Extensive metabolic versatility and redundancy in microbially diverse, dynamic hydrothermal sediments.</title>
        <authorList>
            <person name="Dombrowski N."/>
            <person name="Teske A."/>
            <person name="Baker B.J."/>
        </authorList>
    </citation>
    <scope>NUCLEOTIDE SEQUENCE [LARGE SCALE GENOMIC DNA]</scope>
    <source>
        <strain evidence="2">B35_G9</strain>
    </source>
</reference>
<protein>
    <recommendedName>
        <fullName evidence="1">DUF2148 domain-containing protein</fullName>
    </recommendedName>
</protein>
<feature type="domain" description="DUF2148" evidence="1">
    <location>
        <begin position="2"/>
        <end position="17"/>
    </location>
</feature>
<dbReference type="InterPro" id="IPR019224">
    <property type="entry name" value="DUF2148"/>
</dbReference>
<organism evidence="2 3">
    <name type="scientific">candidate division TA06 bacterium</name>
    <dbReference type="NCBI Taxonomy" id="2250710"/>
    <lineage>
        <taxon>Bacteria</taxon>
        <taxon>Bacteria division TA06</taxon>
    </lineage>
</organism>
<evidence type="ECO:0000313" key="3">
    <source>
        <dbReference type="Proteomes" id="UP000282321"/>
    </source>
</evidence>
<dbReference type="Proteomes" id="UP000282321">
    <property type="component" value="Unassembled WGS sequence"/>
</dbReference>